<dbReference type="EMBL" id="JMPI01000069">
    <property type="protein sequence ID" value="KFC77117.1"/>
    <property type="molecule type" value="Genomic_DNA"/>
</dbReference>
<keyword evidence="4" id="KW-1185">Reference proteome</keyword>
<feature type="signal peptide" evidence="2">
    <location>
        <begin position="1"/>
        <end position="26"/>
    </location>
</feature>
<dbReference type="AlphaFoldDB" id="A0A085G072"/>
<evidence type="ECO:0000256" key="2">
    <source>
        <dbReference type="SAM" id="SignalP"/>
    </source>
</evidence>
<name>A0A085G072_9ENTR</name>
<comment type="caution">
    <text evidence="3">The sequence shown here is derived from an EMBL/GenBank/DDBJ whole genome shotgun (WGS) entry which is preliminary data.</text>
</comment>
<proteinExistence type="predicted"/>
<organism evidence="3 4">
    <name type="scientific">Buttiauxella agrestis ATCC 33320</name>
    <dbReference type="NCBI Taxonomy" id="1006004"/>
    <lineage>
        <taxon>Bacteria</taxon>
        <taxon>Pseudomonadati</taxon>
        <taxon>Pseudomonadota</taxon>
        <taxon>Gammaproteobacteria</taxon>
        <taxon>Enterobacterales</taxon>
        <taxon>Enterobacteriaceae</taxon>
        <taxon>Buttiauxella</taxon>
    </lineage>
</organism>
<protein>
    <submittedName>
        <fullName evidence="3">YsaB family lipoprotein</fullName>
    </submittedName>
</protein>
<sequence>MMMPKIKNCRWLLIFTAVLLSACSHSEQHPQYAQVAQHPAIQGEAMIETCKGEAAHRYNTRADRISVVDFKQYQGSYEILGSTTRREGFTCSFDESGQFLHLSTT</sequence>
<evidence type="ECO:0000256" key="1">
    <source>
        <dbReference type="ARBA" id="ARBA00022729"/>
    </source>
</evidence>
<accession>A0A085G072</accession>
<dbReference type="Proteomes" id="UP000028653">
    <property type="component" value="Unassembled WGS sequence"/>
</dbReference>
<evidence type="ECO:0000313" key="4">
    <source>
        <dbReference type="Proteomes" id="UP000028653"/>
    </source>
</evidence>
<feature type="chain" id="PRO_5001790729" evidence="2">
    <location>
        <begin position="27"/>
        <end position="105"/>
    </location>
</feature>
<gene>
    <name evidence="3" type="primary">ysaB</name>
    <name evidence="3" type="ORF">GBAG_3933</name>
</gene>
<evidence type="ECO:0000313" key="3">
    <source>
        <dbReference type="EMBL" id="KFC77117.1"/>
    </source>
</evidence>
<keyword evidence="1 2" id="KW-0732">Signal</keyword>
<dbReference type="InterPro" id="IPR025728">
    <property type="entry name" value="YsaB-like"/>
</dbReference>
<dbReference type="Pfam" id="PF13983">
    <property type="entry name" value="YsaB"/>
    <property type="match status" value="1"/>
</dbReference>
<dbReference type="PROSITE" id="PS51257">
    <property type="entry name" value="PROKAR_LIPOPROTEIN"/>
    <property type="match status" value="1"/>
</dbReference>
<reference evidence="3 4" key="1">
    <citation type="submission" date="2014-05" db="EMBL/GenBank/DDBJ databases">
        <title>ATOL: Assembling a taxonomically balanced genome-scale reconstruction of the evolutionary history of the Enterobacteriaceae.</title>
        <authorList>
            <person name="Plunkett G.III."/>
            <person name="Neeno-Eckwall E.C."/>
            <person name="Glasner J.D."/>
            <person name="Perna N.T."/>
        </authorList>
    </citation>
    <scope>NUCLEOTIDE SEQUENCE [LARGE SCALE GENOMIC DNA]</scope>
    <source>
        <strain evidence="3 4">ATCC 33320</strain>
    </source>
</reference>
<dbReference type="STRING" id="1006004.GBAG_3933"/>
<dbReference type="eggNOG" id="ENOG5032T4W">
    <property type="taxonomic scope" value="Bacteria"/>
</dbReference>
<keyword evidence="3" id="KW-0449">Lipoprotein</keyword>